<feature type="domain" description="ULTRAPETALA1/2 SAND" evidence="1">
    <location>
        <begin position="2"/>
        <end position="45"/>
    </location>
</feature>
<gene>
    <name evidence="3" type="ORF">Fot_37621</name>
</gene>
<feature type="domain" description="ULTRAPETALA1/2 zinc finger" evidence="2">
    <location>
        <begin position="65"/>
        <end position="138"/>
    </location>
</feature>
<comment type="caution">
    <text evidence="3">The sequence shown here is derived from an EMBL/GenBank/DDBJ whole genome shotgun (WGS) entry which is preliminary data.</text>
</comment>
<keyword evidence="4" id="KW-1185">Reference proteome</keyword>
<evidence type="ECO:0000313" key="3">
    <source>
        <dbReference type="EMBL" id="KAL2493864.1"/>
    </source>
</evidence>
<protein>
    <submittedName>
        <fullName evidence="3">Protein ULTRelated to AP2ETALA 1-like</fullName>
    </submittedName>
</protein>
<reference evidence="4" key="1">
    <citation type="submission" date="2024-07" db="EMBL/GenBank/DDBJ databases">
        <title>Two chromosome-level genome assemblies of Korean endemic species Abeliophyllum distichum and Forsythia ovata (Oleaceae).</title>
        <authorList>
            <person name="Jang H."/>
        </authorList>
    </citation>
    <scope>NUCLEOTIDE SEQUENCE [LARGE SCALE GENOMIC DNA]</scope>
</reference>
<proteinExistence type="predicted"/>
<dbReference type="AlphaFoldDB" id="A0ABD1RZH4"/>
<dbReference type="PANTHER" id="PTHR34053">
    <property type="entry name" value="PROTEIN ULTRAPETALA 1"/>
    <property type="match status" value="1"/>
</dbReference>
<evidence type="ECO:0000313" key="4">
    <source>
        <dbReference type="Proteomes" id="UP001604277"/>
    </source>
</evidence>
<dbReference type="Pfam" id="PF23292">
    <property type="entry name" value="SAND_ULT1"/>
    <property type="match status" value="1"/>
</dbReference>
<evidence type="ECO:0000259" key="1">
    <source>
        <dbReference type="Pfam" id="PF23292"/>
    </source>
</evidence>
<sequence>MDKLTPIAFEKHSGRETARKWKNNIWVIVDGEKVPIFKTALLKYYNIASKSSNGMRRSQNGKACHRDKFIRCSECNKLRRFRLRSKEECRIYHDALLNLNLKCSDMPYDKITCDEDEERASRRVYRAVHDLQHAKDALPVCALDVKFVVSRTAATRCVQISQEMQKLIDAKKLFFANLFFIRRAHALQYYSLFNKMEKSAAKPAVNSPLGITHPSPAKPPLPRKSLISSVLKTPGKFLRADAITPQNTKG</sequence>
<dbReference type="Proteomes" id="UP001604277">
    <property type="component" value="Unassembled WGS sequence"/>
</dbReference>
<accession>A0ABD1RZH4</accession>
<evidence type="ECO:0000259" key="2">
    <source>
        <dbReference type="Pfam" id="PF23293"/>
    </source>
</evidence>
<dbReference type="InterPro" id="IPR020533">
    <property type="entry name" value="Developmental_reg_ULTRAPETALA"/>
</dbReference>
<dbReference type="PANTHER" id="PTHR34053:SF1">
    <property type="entry name" value="PROTEIN ULTRAPETALA 1"/>
    <property type="match status" value="1"/>
</dbReference>
<name>A0ABD1RZH4_9LAMI</name>
<dbReference type="EMBL" id="JBFOLJ010000011">
    <property type="protein sequence ID" value="KAL2493864.1"/>
    <property type="molecule type" value="Genomic_DNA"/>
</dbReference>
<dbReference type="InterPro" id="IPR057012">
    <property type="entry name" value="ULT1/2_Znf"/>
</dbReference>
<dbReference type="Pfam" id="PF23293">
    <property type="entry name" value="zf_ULT1"/>
    <property type="match status" value="1"/>
</dbReference>
<dbReference type="InterPro" id="IPR057011">
    <property type="entry name" value="ULT1/2_SAND"/>
</dbReference>
<organism evidence="3 4">
    <name type="scientific">Forsythia ovata</name>
    <dbReference type="NCBI Taxonomy" id="205694"/>
    <lineage>
        <taxon>Eukaryota</taxon>
        <taxon>Viridiplantae</taxon>
        <taxon>Streptophyta</taxon>
        <taxon>Embryophyta</taxon>
        <taxon>Tracheophyta</taxon>
        <taxon>Spermatophyta</taxon>
        <taxon>Magnoliopsida</taxon>
        <taxon>eudicotyledons</taxon>
        <taxon>Gunneridae</taxon>
        <taxon>Pentapetalae</taxon>
        <taxon>asterids</taxon>
        <taxon>lamiids</taxon>
        <taxon>Lamiales</taxon>
        <taxon>Oleaceae</taxon>
        <taxon>Forsythieae</taxon>
        <taxon>Forsythia</taxon>
    </lineage>
</organism>